<dbReference type="InterPro" id="IPR000477">
    <property type="entry name" value="RT_dom"/>
</dbReference>
<dbReference type="SUPFAM" id="SSF52025">
    <property type="entry name" value="PA domain"/>
    <property type="match status" value="1"/>
</dbReference>
<gene>
    <name evidence="1" type="ORF">PACLA_8A024084</name>
</gene>
<organism evidence="1 2">
    <name type="scientific">Paramuricea clavata</name>
    <name type="common">Red gorgonian</name>
    <name type="synonym">Violescent sea-whip</name>
    <dbReference type="NCBI Taxonomy" id="317549"/>
    <lineage>
        <taxon>Eukaryota</taxon>
        <taxon>Metazoa</taxon>
        <taxon>Cnidaria</taxon>
        <taxon>Anthozoa</taxon>
        <taxon>Octocorallia</taxon>
        <taxon>Malacalcyonacea</taxon>
        <taxon>Plexauridae</taxon>
        <taxon>Paramuricea</taxon>
    </lineage>
</organism>
<dbReference type="AlphaFoldDB" id="A0A7D9HLY2"/>
<dbReference type="Gene3D" id="3.40.630.10">
    <property type="entry name" value="Zn peptidases"/>
    <property type="match status" value="1"/>
</dbReference>
<evidence type="ECO:0000313" key="2">
    <source>
        <dbReference type="Proteomes" id="UP001152795"/>
    </source>
</evidence>
<sequence>MAAATLTTRRIVGIVVSVVVLFVLGFVIGWVSAPSDEDSTSSEAYDMKYIAKKRKEEMKTKSGFHEKLIEILNPDKIGENLRYFSKRPHVEGTPRSKELADEIEKRWREYKFDKVEQPKYNVLLPYIDPDVSNSVQILNSSGGVTYEFSGKEKVVEPSENDTTMIAPLLGYAKQGSAEGKLLYVNYGRLSDFQVLKHNFGISNCSGYIVIMRYGQISRGDKAITLSSFPDEWKVARVMPLYKNGQRSIPGNYRPISVLPAISKIMERILYDQLYNYLTKFEILSDSQFGFRKFHSTASALLDCTNDWYVNLDRKLFNLIVLIDLKKAFDTVDHQILLNKLELYGIKGQALTLLKSYLTNRNQKCQIKNSFSSERLIKCGVPQGSILGPLFFLLYINDLPHCLNKTKPRLFADDTNLTASANSMTDLETAVNSDLENLRKWLIANKLGLNVAKTEFMLIGSKPMIINISDSCPNVYIENIQIKQVQECKTLGVTIDQHLSWKSGMVFMYFNSGSLR</sequence>
<dbReference type="SUPFAM" id="SSF56672">
    <property type="entry name" value="DNA/RNA polymerases"/>
    <property type="match status" value="1"/>
</dbReference>
<name>A0A7D9HLY2_PARCT</name>
<dbReference type="InterPro" id="IPR043502">
    <property type="entry name" value="DNA/RNA_pol_sf"/>
</dbReference>
<feature type="non-terminal residue" evidence="1">
    <location>
        <position position="1"/>
    </location>
</feature>
<dbReference type="PROSITE" id="PS50878">
    <property type="entry name" value="RT_POL"/>
    <property type="match status" value="1"/>
</dbReference>
<dbReference type="EMBL" id="CACRXK020001120">
    <property type="protein sequence ID" value="CAB3987096.1"/>
    <property type="molecule type" value="Genomic_DNA"/>
</dbReference>
<dbReference type="InterPro" id="IPR046450">
    <property type="entry name" value="PA_dom_sf"/>
</dbReference>
<evidence type="ECO:0000313" key="1">
    <source>
        <dbReference type="EMBL" id="CAB3987096.1"/>
    </source>
</evidence>
<dbReference type="Gene3D" id="3.50.30.30">
    <property type="match status" value="1"/>
</dbReference>
<reference evidence="1" key="1">
    <citation type="submission" date="2020-04" db="EMBL/GenBank/DDBJ databases">
        <authorList>
            <person name="Alioto T."/>
            <person name="Alioto T."/>
            <person name="Gomez Garrido J."/>
        </authorList>
    </citation>
    <scope>NUCLEOTIDE SEQUENCE</scope>
    <source>
        <strain evidence="1">A484AB</strain>
    </source>
</reference>
<dbReference type="Proteomes" id="UP001152795">
    <property type="component" value="Unassembled WGS sequence"/>
</dbReference>
<dbReference type="PANTHER" id="PTHR33332">
    <property type="entry name" value="REVERSE TRANSCRIPTASE DOMAIN-CONTAINING PROTEIN"/>
    <property type="match status" value="1"/>
</dbReference>
<dbReference type="CDD" id="cd01650">
    <property type="entry name" value="RT_nLTR_like"/>
    <property type="match status" value="1"/>
</dbReference>
<dbReference type="Pfam" id="PF00078">
    <property type="entry name" value="RVT_1"/>
    <property type="match status" value="1"/>
</dbReference>
<accession>A0A7D9HLY2</accession>
<dbReference type="OrthoDB" id="8197232at2759"/>
<comment type="caution">
    <text evidence="1">The sequence shown here is derived from an EMBL/GenBank/DDBJ whole genome shotgun (WGS) entry which is preliminary data.</text>
</comment>
<proteinExistence type="predicted"/>
<keyword evidence="2" id="KW-1185">Reference proteome</keyword>
<protein>
    <submittedName>
        <fullName evidence="1">Uncharacterized protein</fullName>
    </submittedName>
</protein>